<dbReference type="EMBL" id="OR591532">
    <property type="protein sequence ID" value="WNV46799.1"/>
    <property type="molecule type" value="Genomic_DNA"/>
</dbReference>
<accession>A0AA96PYW6</accession>
<name>A0AA96PYW6_9CAUD</name>
<protein>
    <submittedName>
        <fullName evidence="1">Uncharacterized protein</fullName>
    </submittedName>
</protein>
<dbReference type="Proteomes" id="UP001301544">
    <property type="component" value="Segment"/>
</dbReference>
<evidence type="ECO:0000313" key="1">
    <source>
        <dbReference type="EMBL" id="WNV46799.1"/>
    </source>
</evidence>
<evidence type="ECO:0000313" key="2">
    <source>
        <dbReference type="Proteomes" id="UP001301544"/>
    </source>
</evidence>
<proteinExistence type="predicted"/>
<reference evidence="1 2" key="1">
    <citation type="submission" date="2023-09" db="EMBL/GenBank/DDBJ databases">
        <title>A novel Klebsiella quasipneumoniae phage indicates co-existence of ecological risk and microbial resource in karst system.</title>
        <authorList>
            <person name="Liu Y."/>
        </authorList>
    </citation>
    <scope>NUCLEOTIDE SEQUENCE [LARGE SCALE GENOMIC DNA]</scope>
</reference>
<organism evidence="1 2">
    <name type="scientific">Klebsiella phage KL01</name>
    <dbReference type="NCBI Taxonomy" id="3077152"/>
    <lineage>
        <taxon>Viruses</taxon>
        <taxon>Duplodnaviria</taxon>
        <taxon>Heunggongvirae</taxon>
        <taxon>Uroviricota</taxon>
        <taxon>Caudoviricetes</taxon>
        <taxon>Autographivirales</taxon>
        <taxon>Autographivirales incertae sedis</taxon>
        <taxon>Reminisvirus</taxon>
        <taxon>Reminisvirus KL01</taxon>
    </lineage>
</organism>
<sequence length="377" mass="40562">MYHLTLTLACYCTEFDIGFRLNSVGPNGEVDVSPYSDSSFAGHYMHNCELEARGGGKCIYIAPKVHLYNSSWDAVMHTSDSSSFFIVNEGVRHRSYDRLGIEGEGYFTNTGGYDNMSGSWFIQSTSGNIKELNSTRPFVIGNNYISDTTLTDTSFTTGAPAITKVAGLRPNRNSNPNRCFVGLTGNNIESAGYVGYGSGATKTNGFGILSADNGTTLAGLRLRYMLSLSGIYTIDDAWNLDHMSPIQTNGGGQIRITKSGYHHGRRGYRYTSSASASGSAQTVSIQLDELYDQTPFNMSIRLRGTGVDHTTVWLASWGRNGVNGTGTKLATPFNVGPGTGFAVPSNVSISDSGLLTFSITVPVDVSIVILVDGIVHY</sequence>
<keyword evidence="2" id="KW-1185">Reference proteome</keyword>